<name>A0AAW9DA15_9BACT</name>
<protein>
    <recommendedName>
        <fullName evidence="10">Imidazole glycerol phosphate synthase subunit HisH</fullName>
        <ecNumber evidence="10">4.3.2.10</ecNumber>
    </recommendedName>
    <alternativeName>
        <fullName evidence="10">IGP synthase glutaminase subunit</fullName>
        <ecNumber evidence="10">3.5.1.2</ecNumber>
    </alternativeName>
    <alternativeName>
        <fullName evidence="10">IGP synthase subunit HisH</fullName>
    </alternativeName>
    <alternativeName>
        <fullName evidence="10">ImGP synthase subunit HisH</fullName>
        <shortName evidence="10">IGPS subunit HisH</shortName>
    </alternativeName>
</protein>
<organism evidence="13 14">
    <name type="scientific">Aliarcobacter skirrowii</name>
    <dbReference type="NCBI Taxonomy" id="28200"/>
    <lineage>
        <taxon>Bacteria</taxon>
        <taxon>Pseudomonadati</taxon>
        <taxon>Campylobacterota</taxon>
        <taxon>Epsilonproteobacteria</taxon>
        <taxon>Campylobacterales</taxon>
        <taxon>Arcobacteraceae</taxon>
        <taxon>Aliarcobacter</taxon>
    </lineage>
</organism>
<dbReference type="Proteomes" id="UP001283691">
    <property type="component" value="Unassembled WGS sequence"/>
</dbReference>
<comment type="catalytic activity">
    <reaction evidence="9 10">
        <text>L-glutamine + H2O = L-glutamate + NH4(+)</text>
        <dbReference type="Rhea" id="RHEA:15889"/>
        <dbReference type="ChEBI" id="CHEBI:15377"/>
        <dbReference type="ChEBI" id="CHEBI:28938"/>
        <dbReference type="ChEBI" id="CHEBI:29985"/>
        <dbReference type="ChEBI" id="CHEBI:58359"/>
        <dbReference type="EC" id="3.5.1.2"/>
    </reaction>
</comment>
<feature type="active site" evidence="10 11">
    <location>
        <position position="186"/>
    </location>
</feature>
<dbReference type="EC" id="4.3.2.10" evidence="10"/>
<dbReference type="NCBIfam" id="TIGR01855">
    <property type="entry name" value="IMP_synth_hisH"/>
    <property type="match status" value="1"/>
</dbReference>
<evidence type="ECO:0000256" key="5">
    <source>
        <dbReference type="ARBA" id="ARBA00022962"/>
    </source>
</evidence>
<evidence type="ECO:0000256" key="9">
    <source>
        <dbReference type="ARBA" id="ARBA00049534"/>
    </source>
</evidence>
<comment type="pathway">
    <text evidence="1 10">Amino-acid biosynthesis; L-histidine biosynthesis; L-histidine from 5-phospho-alpha-D-ribose 1-diphosphate: step 5/9.</text>
</comment>
<sequence length="203" mass="22942">MKLVIIDYGMGNIRSISSAFKYLGVNEIIISNRYQDIKSADKLLLPGVGSFVKAMNQINKMELHKILEEFVLENKKPLLGICLGMQLLCKSSEEDGGALGLGYIDAECRKFNINNLKVPHVGFNQVVANPHAKIYDGLLCKNDFYFTHSFRLQSLSDLNQSMCTYGEEFIASYERYNIVGTQFHPELSQGNGLKLLKNFIEKF</sequence>
<dbReference type="RefSeq" id="WP_319047836.1">
    <property type="nucleotide sequence ID" value="NZ_JAUQUG010000036.1"/>
</dbReference>
<comment type="subunit">
    <text evidence="2 10">Heterodimer of HisH and HisF.</text>
</comment>
<dbReference type="PANTHER" id="PTHR42701">
    <property type="entry name" value="IMIDAZOLE GLYCEROL PHOSPHATE SYNTHASE SUBUNIT HISH"/>
    <property type="match status" value="1"/>
</dbReference>
<keyword evidence="10" id="KW-0963">Cytoplasm</keyword>
<evidence type="ECO:0000256" key="11">
    <source>
        <dbReference type="PIRSR" id="PIRSR000495-1"/>
    </source>
</evidence>
<evidence type="ECO:0000256" key="8">
    <source>
        <dbReference type="ARBA" id="ARBA00047838"/>
    </source>
</evidence>
<evidence type="ECO:0000256" key="1">
    <source>
        <dbReference type="ARBA" id="ARBA00005091"/>
    </source>
</evidence>
<dbReference type="HAMAP" id="MF_00278">
    <property type="entry name" value="HisH"/>
    <property type="match status" value="1"/>
</dbReference>
<evidence type="ECO:0000313" key="13">
    <source>
        <dbReference type="EMBL" id="MDX4069044.1"/>
    </source>
</evidence>
<evidence type="ECO:0000259" key="12">
    <source>
        <dbReference type="Pfam" id="PF00117"/>
    </source>
</evidence>
<keyword evidence="7 10" id="KW-0456">Lyase</keyword>
<dbReference type="GO" id="GO:0004359">
    <property type="term" value="F:glutaminase activity"/>
    <property type="evidence" value="ECO:0007669"/>
    <property type="project" value="UniProtKB-EC"/>
</dbReference>
<dbReference type="PIRSF" id="PIRSF000495">
    <property type="entry name" value="Amidotransf_hisH"/>
    <property type="match status" value="1"/>
</dbReference>
<evidence type="ECO:0000256" key="10">
    <source>
        <dbReference type="HAMAP-Rule" id="MF_00278"/>
    </source>
</evidence>
<keyword evidence="3 10" id="KW-0028">Amino-acid biosynthesis</keyword>
<dbReference type="EC" id="3.5.1.2" evidence="10"/>
<dbReference type="PANTHER" id="PTHR42701:SF1">
    <property type="entry name" value="IMIDAZOLE GLYCEROL PHOSPHATE SYNTHASE SUBUNIT HISH"/>
    <property type="match status" value="1"/>
</dbReference>
<comment type="catalytic activity">
    <reaction evidence="8 10">
        <text>5-[(5-phospho-1-deoxy-D-ribulos-1-ylimino)methylamino]-1-(5-phospho-beta-D-ribosyl)imidazole-4-carboxamide + L-glutamine = D-erythro-1-(imidazol-4-yl)glycerol 3-phosphate + 5-amino-1-(5-phospho-beta-D-ribosyl)imidazole-4-carboxamide + L-glutamate + H(+)</text>
        <dbReference type="Rhea" id="RHEA:24793"/>
        <dbReference type="ChEBI" id="CHEBI:15378"/>
        <dbReference type="ChEBI" id="CHEBI:29985"/>
        <dbReference type="ChEBI" id="CHEBI:58278"/>
        <dbReference type="ChEBI" id="CHEBI:58359"/>
        <dbReference type="ChEBI" id="CHEBI:58475"/>
        <dbReference type="ChEBI" id="CHEBI:58525"/>
        <dbReference type="EC" id="4.3.2.10"/>
    </reaction>
</comment>
<evidence type="ECO:0000256" key="3">
    <source>
        <dbReference type="ARBA" id="ARBA00022605"/>
    </source>
</evidence>
<gene>
    <name evidence="10 13" type="primary">hisH</name>
    <name evidence="13" type="ORF">Q6A80_04825</name>
</gene>
<proteinExistence type="inferred from homology"/>
<evidence type="ECO:0000256" key="7">
    <source>
        <dbReference type="ARBA" id="ARBA00023239"/>
    </source>
</evidence>
<dbReference type="EMBL" id="JAUQUR010000002">
    <property type="protein sequence ID" value="MDX4069044.1"/>
    <property type="molecule type" value="Genomic_DNA"/>
</dbReference>
<dbReference type="GO" id="GO:0016829">
    <property type="term" value="F:lyase activity"/>
    <property type="evidence" value="ECO:0007669"/>
    <property type="project" value="UniProtKB-KW"/>
</dbReference>
<feature type="active site" evidence="10 11">
    <location>
        <position position="184"/>
    </location>
</feature>
<evidence type="ECO:0000256" key="6">
    <source>
        <dbReference type="ARBA" id="ARBA00023102"/>
    </source>
</evidence>
<comment type="function">
    <text evidence="10">IGPS catalyzes the conversion of PRFAR and glutamine to IGP, AICAR and glutamate. The HisH subunit catalyzes the hydrolysis of glutamine to glutamate and ammonia as part of the synthesis of IGP and AICAR. The resulting ammonia molecule is channeled to the active site of HisF.</text>
</comment>
<feature type="active site" description="Nucleophile" evidence="10 11">
    <location>
        <position position="82"/>
    </location>
</feature>
<dbReference type="SUPFAM" id="SSF52317">
    <property type="entry name" value="Class I glutamine amidotransferase-like"/>
    <property type="match status" value="1"/>
</dbReference>
<dbReference type="GO" id="GO:0000105">
    <property type="term" value="P:L-histidine biosynthetic process"/>
    <property type="evidence" value="ECO:0007669"/>
    <property type="project" value="UniProtKB-UniRule"/>
</dbReference>
<dbReference type="InterPro" id="IPR010139">
    <property type="entry name" value="Imidazole-glycPsynth_HisH"/>
</dbReference>
<dbReference type="AlphaFoldDB" id="A0AAW9DA15"/>
<dbReference type="PROSITE" id="PS51273">
    <property type="entry name" value="GATASE_TYPE_1"/>
    <property type="match status" value="1"/>
</dbReference>
<accession>A0AAW9DA15</accession>
<reference evidence="13" key="1">
    <citation type="journal article" date="2023" name="Front. Microbiol.">
        <title>Genomic diversity and taxonomic marker for Arcobacter species.</title>
        <authorList>
            <person name="Zhou G."/>
            <person name="Gu Y."/>
            <person name="Wang H."/>
            <person name="Chen X."/>
            <person name="Zhang X."/>
            <person name="Shao Z."/>
            <person name="Yan X."/>
            <person name="Zhang J."/>
            <person name="Zhang M."/>
        </authorList>
    </citation>
    <scope>NUCLEOTIDE SEQUENCE</scope>
    <source>
        <strain evidence="13">BJSY19SF1-2</strain>
    </source>
</reference>
<dbReference type="CDD" id="cd01748">
    <property type="entry name" value="GATase1_IGP_Synthase"/>
    <property type="match status" value="1"/>
</dbReference>
<dbReference type="Gene3D" id="3.40.50.880">
    <property type="match status" value="1"/>
</dbReference>
<dbReference type="InterPro" id="IPR029062">
    <property type="entry name" value="Class_I_gatase-like"/>
</dbReference>
<keyword evidence="6 10" id="KW-0368">Histidine biosynthesis</keyword>
<evidence type="ECO:0000256" key="4">
    <source>
        <dbReference type="ARBA" id="ARBA00022801"/>
    </source>
</evidence>
<comment type="caution">
    <text evidence="13">The sequence shown here is derived from an EMBL/GenBank/DDBJ whole genome shotgun (WGS) entry which is preliminary data.</text>
</comment>
<keyword evidence="5 10" id="KW-0315">Glutamine amidotransferase</keyword>
<dbReference type="InterPro" id="IPR017926">
    <property type="entry name" value="GATASE"/>
</dbReference>
<dbReference type="GO" id="GO:0005737">
    <property type="term" value="C:cytoplasm"/>
    <property type="evidence" value="ECO:0007669"/>
    <property type="project" value="UniProtKB-SubCell"/>
</dbReference>
<dbReference type="GO" id="GO:0000107">
    <property type="term" value="F:imidazoleglycerol-phosphate synthase activity"/>
    <property type="evidence" value="ECO:0007669"/>
    <property type="project" value="UniProtKB-UniRule"/>
</dbReference>
<evidence type="ECO:0000256" key="2">
    <source>
        <dbReference type="ARBA" id="ARBA00011152"/>
    </source>
</evidence>
<feature type="domain" description="Glutamine amidotransferase" evidence="12">
    <location>
        <begin position="4"/>
        <end position="201"/>
    </location>
</feature>
<dbReference type="Pfam" id="PF00117">
    <property type="entry name" value="GATase"/>
    <property type="match status" value="1"/>
</dbReference>
<reference evidence="13" key="2">
    <citation type="submission" date="2023-07" db="EMBL/GenBank/DDBJ databases">
        <authorList>
            <person name="Zhang M."/>
            <person name="Zhou G."/>
        </authorList>
    </citation>
    <scope>NUCLEOTIDE SEQUENCE</scope>
    <source>
        <strain evidence="13">BJSY19SF1-2</strain>
    </source>
</reference>
<keyword evidence="4 10" id="KW-0378">Hydrolase</keyword>
<comment type="subcellular location">
    <subcellularLocation>
        <location evidence="10">Cytoplasm</location>
    </subcellularLocation>
</comment>
<evidence type="ECO:0000313" key="14">
    <source>
        <dbReference type="Proteomes" id="UP001283691"/>
    </source>
</evidence>